<reference evidence="1 2" key="1">
    <citation type="journal article" date="2007" name="Nature">
        <title>Evolution of genes and genomes on the Drosophila phylogeny.</title>
        <authorList>
            <consortium name="Drosophila 12 Genomes Consortium"/>
            <person name="Clark A.G."/>
            <person name="Eisen M.B."/>
            <person name="Smith D.R."/>
            <person name="Bergman C.M."/>
            <person name="Oliver B."/>
            <person name="Markow T.A."/>
            <person name="Kaufman T.C."/>
            <person name="Kellis M."/>
            <person name="Gelbart W."/>
            <person name="Iyer V.N."/>
            <person name="Pollard D.A."/>
            <person name="Sackton T.B."/>
            <person name="Larracuente A.M."/>
            <person name="Singh N.D."/>
            <person name="Abad J.P."/>
            <person name="Abt D.N."/>
            <person name="Adryan B."/>
            <person name="Aguade M."/>
            <person name="Akashi H."/>
            <person name="Anderson W.W."/>
            <person name="Aquadro C.F."/>
            <person name="Ardell D.H."/>
            <person name="Arguello R."/>
            <person name="Artieri C.G."/>
            <person name="Barbash D.A."/>
            <person name="Barker D."/>
            <person name="Barsanti P."/>
            <person name="Batterham P."/>
            <person name="Batzoglou S."/>
            <person name="Begun D."/>
            <person name="Bhutkar A."/>
            <person name="Blanco E."/>
            <person name="Bosak S.A."/>
            <person name="Bradley R.K."/>
            <person name="Brand A.D."/>
            <person name="Brent M.R."/>
            <person name="Brooks A.N."/>
            <person name="Brown R.H."/>
            <person name="Butlin R.K."/>
            <person name="Caggese C."/>
            <person name="Calvi B.R."/>
            <person name="Bernardo de Carvalho A."/>
            <person name="Caspi A."/>
            <person name="Castrezana S."/>
            <person name="Celniker S.E."/>
            <person name="Chang J.L."/>
            <person name="Chapple C."/>
            <person name="Chatterji S."/>
            <person name="Chinwalla A."/>
            <person name="Civetta A."/>
            <person name="Clifton S.W."/>
            <person name="Comeron J.M."/>
            <person name="Costello J.C."/>
            <person name="Coyne J.A."/>
            <person name="Daub J."/>
            <person name="David R.G."/>
            <person name="Delcher A.L."/>
            <person name="Delehaunty K."/>
            <person name="Do C.B."/>
            <person name="Ebling H."/>
            <person name="Edwards K."/>
            <person name="Eickbush T."/>
            <person name="Evans J.D."/>
            <person name="Filipski A."/>
            <person name="Findeiss S."/>
            <person name="Freyhult E."/>
            <person name="Fulton L."/>
            <person name="Fulton R."/>
            <person name="Garcia A.C."/>
            <person name="Gardiner A."/>
            <person name="Garfield D.A."/>
            <person name="Garvin B.E."/>
            <person name="Gibson G."/>
            <person name="Gilbert D."/>
            <person name="Gnerre S."/>
            <person name="Godfrey J."/>
            <person name="Good R."/>
            <person name="Gotea V."/>
            <person name="Gravely B."/>
            <person name="Greenberg A.J."/>
            <person name="Griffiths-Jones S."/>
            <person name="Gross S."/>
            <person name="Guigo R."/>
            <person name="Gustafson E.A."/>
            <person name="Haerty W."/>
            <person name="Hahn M.W."/>
            <person name="Halligan D.L."/>
            <person name="Halpern A.L."/>
            <person name="Halter G.M."/>
            <person name="Han M.V."/>
            <person name="Heger A."/>
            <person name="Hillier L."/>
            <person name="Hinrichs A.S."/>
            <person name="Holmes I."/>
            <person name="Hoskins R.A."/>
            <person name="Hubisz M.J."/>
            <person name="Hultmark D."/>
            <person name="Huntley M.A."/>
            <person name="Jaffe D.B."/>
            <person name="Jagadeeshan S."/>
            <person name="Jeck W.R."/>
            <person name="Johnson J."/>
            <person name="Jones C.D."/>
            <person name="Jordan W.C."/>
            <person name="Karpen G.H."/>
            <person name="Kataoka E."/>
            <person name="Keightley P.D."/>
            <person name="Kheradpour P."/>
            <person name="Kirkness E.F."/>
            <person name="Koerich L.B."/>
            <person name="Kristiansen K."/>
            <person name="Kudrna D."/>
            <person name="Kulathinal R.J."/>
            <person name="Kumar S."/>
            <person name="Kwok R."/>
            <person name="Lander E."/>
            <person name="Langley C.H."/>
            <person name="Lapoint R."/>
            <person name="Lazzaro B.P."/>
            <person name="Lee S.J."/>
            <person name="Levesque L."/>
            <person name="Li R."/>
            <person name="Lin C.F."/>
            <person name="Lin M.F."/>
            <person name="Lindblad-Toh K."/>
            <person name="Llopart A."/>
            <person name="Long M."/>
            <person name="Low L."/>
            <person name="Lozovsky E."/>
            <person name="Lu J."/>
            <person name="Luo M."/>
            <person name="Machado C.A."/>
            <person name="Makalowski W."/>
            <person name="Marzo M."/>
            <person name="Matsuda M."/>
            <person name="Matzkin L."/>
            <person name="McAllister B."/>
            <person name="McBride C.S."/>
            <person name="McKernan B."/>
            <person name="McKernan K."/>
            <person name="Mendez-Lago M."/>
            <person name="Minx P."/>
            <person name="Mollenhauer M.U."/>
            <person name="Montooth K."/>
            <person name="Mount S.M."/>
            <person name="Mu X."/>
            <person name="Myers E."/>
            <person name="Negre B."/>
            <person name="Newfeld S."/>
            <person name="Nielsen R."/>
            <person name="Noor M.A."/>
            <person name="O'Grady P."/>
            <person name="Pachter L."/>
            <person name="Papaceit M."/>
            <person name="Parisi M.J."/>
            <person name="Parisi M."/>
            <person name="Parts L."/>
            <person name="Pedersen J.S."/>
            <person name="Pesole G."/>
            <person name="Phillippy A.M."/>
            <person name="Ponting C.P."/>
            <person name="Pop M."/>
            <person name="Porcelli D."/>
            <person name="Powell J.R."/>
            <person name="Prohaska S."/>
            <person name="Pruitt K."/>
            <person name="Puig M."/>
            <person name="Quesneville H."/>
            <person name="Ram K.R."/>
            <person name="Rand D."/>
            <person name="Rasmussen M.D."/>
            <person name="Reed L.K."/>
            <person name="Reenan R."/>
            <person name="Reily A."/>
            <person name="Remington K.A."/>
            <person name="Rieger T.T."/>
            <person name="Ritchie M.G."/>
            <person name="Robin C."/>
            <person name="Rogers Y.H."/>
            <person name="Rohde C."/>
            <person name="Rozas J."/>
            <person name="Rubenfield M.J."/>
            <person name="Ruiz A."/>
            <person name="Russo S."/>
            <person name="Salzberg S.L."/>
            <person name="Sanchez-Gracia A."/>
            <person name="Saranga D.J."/>
            <person name="Sato H."/>
            <person name="Schaeffer S.W."/>
            <person name="Schatz M.C."/>
            <person name="Schlenke T."/>
            <person name="Schwartz R."/>
            <person name="Segarra C."/>
            <person name="Singh R.S."/>
            <person name="Sirot L."/>
            <person name="Sirota M."/>
            <person name="Sisneros N.B."/>
            <person name="Smith C.D."/>
            <person name="Smith T.F."/>
            <person name="Spieth J."/>
            <person name="Stage D.E."/>
            <person name="Stark A."/>
            <person name="Stephan W."/>
            <person name="Strausberg R.L."/>
            <person name="Strempel S."/>
            <person name="Sturgill D."/>
            <person name="Sutton G."/>
            <person name="Sutton G.G."/>
            <person name="Tao W."/>
            <person name="Teichmann S."/>
            <person name="Tobari Y.N."/>
            <person name="Tomimura Y."/>
            <person name="Tsolas J.M."/>
            <person name="Valente V.L."/>
            <person name="Venter E."/>
            <person name="Venter J.C."/>
            <person name="Vicario S."/>
            <person name="Vieira F.G."/>
            <person name="Vilella A.J."/>
            <person name="Villasante A."/>
            <person name="Walenz B."/>
            <person name="Wang J."/>
            <person name="Wasserman M."/>
            <person name="Watts T."/>
            <person name="Wilson D."/>
            <person name="Wilson R.K."/>
            <person name="Wing R.A."/>
            <person name="Wolfner M.F."/>
            <person name="Wong A."/>
            <person name="Wong G.K."/>
            <person name="Wu C.I."/>
            <person name="Wu G."/>
            <person name="Yamamoto D."/>
            <person name="Yang H.P."/>
            <person name="Yang S.P."/>
            <person name="Yorke J.A."/>
            <person name="Yoshida K."/>
            <person name="Zdobnov E."/>
            <person name="Zhang P."/>
            <person name="Zhang Y."/>
            <person name="Zimin A.V."/>
            <person name="Baldwin J."/>
            <person name="Abdouelleil A."/>
            <person name="Abdulkadir J."/>
            <person name="Abebe A."/>
            <person name="Abera B."/>
            <person name="Abreu J."/>
            <person name="Acer S.C."/>
            <person name="Aftuck L."/>
            <person name="Alexander A."/>
            <person name="An P."/>
            <person name="Anderson E."/>
            <person name="Anderson S."/>
            <person name="Arachi H."/>
            <person name="Azer M."/>
            <person name="Bachantsang P."/>
            <person name="Barry A."/>
            <person name="Bayul T."/>
            <person name="Berlin A."/>
            <person name="Bessette D."/>
            <person name="Bloom T."/>
            <person name="Blye J."/>
            <person name="Boguslavskiy L."/>
            <person name="Bonnet C."/>
            <person name="Boukhgalter B."/>
            <person name="Bourzgui I."/>
            <person name="Brown A."/>
            <person name="Cahill P."/>
            <person name="Channer S."/>
            <person name="Cheshatsang Y."/>
            <person name="Chuda L."/>
            <person name="Citroen M."/>
            <person name="Collymore A."/>
            <person name="Cooke P."/>
            <person name="Costello M."/>
            <person name="D'Aco K."/>
            <person name="Daza R."/>
            <person name="De Haan G."/>
            <person name="DeGray S."/>
            <person name="DeMaso C."/>
            <person name="Dhargay N."/>
            <person name="Dooley K."/>
            <person name="Dooley E."/>
            <person name="Doricent M."/>
            <person name="Dorje P."/>
            <person name="Dorjee K."/>
            <person name="Dupes A."/>
            <person name="Elong R."/>
            <person name="Falk J."/>
            <person name="Farina A."/>
            <person name="Faro S."/>
            <person name="Ferguson D."/>
            <person name="Fisher S."/>
            <person name="Foley C.D."/>
            <person name="Franke A."/>
            <person name="Friedrich D."/>
            <person name="Gadbois L."/>
            <person name="Gearin G."/>
            <person name="Gearin C.R."/>
            <person name="Giannoukos G."/>
            <person name="Goode T."/>
            <person name="Graham J."/>
            <person name="Grandbois E."/>
            <person name="Grewal S."/>
            <person name="Gyaltsen K."/>
            <person name="Hafez N."/>
            <person name="Hagos B."/>
            <person name="Hall J."/>
            <person name="Henson C."/>
            <person name="Hollinger A."/>
            <person name="Honan T."/>
            <person name="Huard M.D."/>
            <person name="Hughes L."/>
            <person name="Hurhula B."/>
            <person name="Husby M.E."/>
            <person name="Kamat A."/>
            <person name="Kanga B."/>
            <person name="Kashin S."/>
            <person name="Khazanovich D."/>
            <person name="Kisner P."/>
            <person name="Lance K."/>
            <person name="Lara M."/>
            <person name="Lee W."/>
            <person name="Lennon N."/>
            <person name="Letendre F."/>
            <person name="LeVine R."/>
            <person name="Lipovsky A."/>
            <person name="Liu X."/>
            <person name="Liu J."/>
            <person name="Liu S."/>
            <person name="Lokyitsang T."/>
            <person name="Lokyitsang Y."/>
            <person name="Lubonja R."/>
            <person name="Lui A."/>
            <person name="MacDonald P."/>
            <person name="Magnisalis V."/>
            <person name="Maru K."/>
            <person name="Matthews C."/>
            <person name="McCusker W."/>
            <person name="McDonough S."/>
            <person name="Mehta T."/>
            <person name="Meldrim J."/>
            <person name="Meneus L."/>
            <person name="Mihai O."/>
            <person name="Mihalev A."/>
            <person name="Mihova T."/>
            <person name="Mittelman R."/>
            <person name="Mlenga V."/>
            <person name="Montmayeur A."/>
            <person name="Mulrain L."/>
            <person name="Navidi A."/>
            <person name="Naylor J."/>
            <person name="Negash T."/>
            <person name="Nguyen T."/>
            <person name="Nguyen N."/>
            <person name="Nicol R."/>
            <person name="Norbu C."/>
            <person name="Norbu N."/>
            <person name="Novod N."/>
            <person name="O'Neill B."/>
            <person name="Osman S."/>
            <person name="Markiewicz E."/>
            <person name="Oyono O.L."/>
            <person name="Patti C."/>
            <person name="Phunkhang P."/>
            <person name="Pierre F."/>
            <person name="Priest M."/>
            <person name="Raghuraman S."/>
            <person name="Rege F."/>
            <person name="Reyes R."/>
            <person name="Rise C."/>
            <person name="Rogov P."/>
            <person name="Ross K."/>
            <person name="Ryan E."/>
            <person name="Settipalli S."/>
            <person name="Shea T."/>
            <person name="Sherpa N."/>
            <person name="Shi L."/>
            <person name="Shih D."/>
            <person name="Sparrow T."/>
            <person name="Spaulding J."/>
            <person name="Stalker J."/>
            <person name="Stange-Thomann N."/>
            <person name="Stavropoulos S."/>
            <person name="Stone C."/>
            <person name="Strader C."/>
            <person name="Tesfaye S."/>
            <person name="Thomson T."/>
            <person name="Thoulutsang Y."/>
            <person name="Thoulutsang D."/>
            <person name="Topham K."/>
            <person name="Topping I."/>
            <person name="Tsamla T."/>
            <person name="Vassiliev H."/>
            <person name="Vo A."/>
            <person name="Wangchuk T."/>
            <person name="Wangdi T."/>
            <person name="Weiand M."/>
            <person name="Wilkinson J."/>
            <person name="Wilson A."/>
            <person name="Yadav S."/>
            <person name="Young G."/>
            <person name="Yu Q."/>
            <person name="Zembek L."/>
            <person name="Zhong D."/>
            <person name="Zimmer A."/>
            <person name="Zwirko Z."/>
            <person name="Jaffe D.B."/>
            <person name="Alvarez P."/>
            <person name="Brockman W."/>
            <person name="Butler J."/>
            <person name="Chin C."/>
            <person name="Gnerre S."/>
            <person name="Grabherr M."/>
            <person name="Kleber M."/>
            <person name="Mauceli E."/>
            <person name="MacCallum I."/>
        </authorList>
    </citation>
    <scope>NUCLEOTIDE SEQUENCE [LARGE SCALE GENOMIC DNA]</scope>
    <source>
        <strain evidence="2">white501</strain>
    </source>
</reference>
<dbReference type="HOGENOM" id="CLU_2576414_0_0_1"/>
<dbReference type="Bgee" id="FBgn0182937">
    <property type="expression patterns" value="Expressed in adult organism and 3 other cell types or tissues"/>
</dbReference>
<dbReference type="OMA" id="RNFNFVI"/>
<dbReference type="OrthoDB" id="191037at2759"/>
<sequence length="81" mass="9559">MEKIEAEKQWLRYTVLPSILSNGRLVDNYSESKVNSFHVGDIDIDVIGHSEAFMLTFCYRTTINFEYDGQKFQRKMVVKYN</sequence>
<proteinExistence type="predicted"/>
<protein>
    <submittedName>
        <fullName evidence="1">GD11182</fullName>
    </submittedName>
</protein>
<organism evidence="1 2">
    <name type="scientific">Drosophila simulans</name>
    <name type="common">Fruit fly</name>
    <dbReference type="NCBI Taxonomy" id="7240"/>
    <lineage>
        <taxon>Eukaryota</taxon>
        <taxon>Metazoa</taxon>
        <taxon>Ecdysozoa</taxon>
        <taxon>Arthropoda</taxon>
        <taxon>Hexapoda</taxon>
        <taxon>Insecta</taxon>
        <taxon>Pterygota</taxon>
        <taxon>Neoptera</taxon>
        <taxon>Endopterygota</taxon>
        <taxon>Diptera</taxon>
        <taxon>Brachycera</taxon>
        <taxon>Muscomorpha</taxon>
        <taxon>Ephydroidea</taxon>
        <taxon>Drosophilidae</taxon>
        <taxon>Drosophila</taxon>
        <taxon>Sophophora</taxon>
    </lineage>
</organism>
<dbReference type="Proteomes" id="UP000000304">
    <property type="component" value="Chromosome 2R"/>
</dbReference>
<evidence type="ECO:0000313" key="2">
    <source>
        <dbReference type="Proteomes" id="UP000000304"/>
    </source>
</evidence>
<gene>
    <name evidence="1" type="primary">Dsim\GD11182</name>
    <name evidence="1" type="ORF">Dsim_GD11182</name>
</gene>
<dbReference type="EMBL" id="CM000362">
    <property type="protein sequence ID" value="EDX07339.1"/>
    <property type="molecule type" value="Genomic_DNA"/>
</dbReference>
<dbReference type="AlphaFoldDB" id="B4QHW8"/>
<accession>B4QHW8</accession>
<dbReference type="GO" id="GO:0045924">
    <property type="term" value="P:regulation of female receptivity"/>
    <property type="evidence" value="ECO:0007669"/>
    <property type="project" value="EnsemblMetazoa"/>
</dbReference>
<keyword evidence="2" id="KW-1185">Reference proteome</keyword>
<name>B4QHW8_DROSI</name>
<evidence type="ECO:0000313" key="1">
    <source>
        <dbReference type="EMBL" id="EDX07339.1"/>
    </source>
</evidence>